<dbReference type="AlphaFoldDB" id="A0A081PE96"/>
<dbReference type="OrthoDB" id="765957at2"/>
<evidence type="ECO:0008006" key="4">
    <source>
        <dbReference type="Google" id="ProtNLM"/>
    </source>
</evidence>
<comment type="caution">
    <text evidence="2">The sequence shown here is derived from an EMBL/GenBank/DDBJ whole genome shotgun (WGS) entry which is preliminary data.</text>
</comment>
<sequence>MKLNYLACLGMLLIIFNACSKNGIENVAPEKPELEESVYLLLNKETIDFKVFKGSNSGGKDVSATEEPESFWNKDKLADLKYDTLIVRNDSIFERPAKYEKNAFKYKISNDTIYQWNRYASFWALYGLKKADRIEHYGSYYSFQKVSPPSVFAENGHRDGLVNSSKYFNDSEYMFKSPADMKSVNDQAAWYNVRYVYKKVNKTPG</sequence>
<accession>A0A081PE96</accession>
<evidence type="ECO:0000256" key="1">
    <source>
        <dbReference type="SAM" id="SignalP"/>
    </source>
</evidence>
<evidence type="ECO:0000313" key="2">
    <source>
        <dbReference type="EMBL" id="KEQ29019.1"/>
    </source>
</evidence>
<reference evidence="2 3" key="1">
    <citation type="journal article" date="1992" name="Int. J. Syst. Bacteriol.">
        <title>Sphingobacterium antarcticus sp. nov. a Psychrotrophic Bacterium from the Soils of Schirmacher Oasis, Antarctica.</title>
        <authorList>
            <person name="Shivaji S."/>
            <person name="Ray M.K."/>
            <person name="Rao N.S."/>
            <person name="Saiserr L."/>
            <person name="Jagannadham M.V."/>
            <person name="Kumar G.S."/>
            <person name="Reddy G."/>
            <person name="Bhargava P.M."/>
        </authorList>
    </citation>
    <scope>NUCLEOTIDE SEQUENCE [LARGE SCALE GENOMIC DNA]</scope>
    <source>
        <strain evidence="2 3">4BY</strain>
    </source>
</reference>
<dbReference type="RefSeq" id="WP_074963856.1">
    <property type="nucleotide sequence ID" value="NZ_JNFF01000088.1"/>
</dbReference>
<gene>
    <name evidence="2" type="ORF">N180_14000</name>
</gene>
<proteinExistence type="predicted"/>
<dbReference type="Proteomes" id="UP000028007">
    <property type="component" value="Unassembled WGS sequence"/>
</dbReference>
<feature type="signal peptide" evidence="1">
    <location>
        <begin position="1"/>
        <end position="20"/>
    </location>
</feature>
<feature type="chain" id="PRO_5001761688" description="Sulfatase-modifying factor enzyme domain-containing protein" evidence="1">
    <location>
        <begin position="21"/>
        <end position="205"/>
    </location>
</feature>
<dbReference type="EMBL" id="JNFF01000088">
    <property type="protein sequence ID" value="KEQ29019.1"/>
    <property type="molecule type" value="Genomic_DNA"/>
</dbReference>
<protein>
    <recommendedName>
        <fullName evidence="4">Sulfatase-modifying factor enzyme domain-containing protein</fullName>
    </recommendedName>
</protein>
<keyword evidence="1" id="KW-0732">Signal</keyword>
<evidence type="ECO:0000313" key="3">
    <source>
        <dbReference type="Proteomes" id="UP000028007"/>
    </source>
</evidence>
<name>A0A081PE96_9SPHI</name>
<organism evidence="2 3">
    <name type="scientific">Pedobacter antarcticus 4BY</name>
    <dbReference type="NCBI Taxonomy" id="1358423"/>
    <lineage>
        <taxon>Bacteria</taxon>
        <taxon>Pseudomonadati</taxon>
        <taxon>Bacteroidota</taxon>
        <taxon>Sphingobacteriia</taxon>
        <taxon>Sphingobacteriales</taxon>
        <taxon>Sphingobacteriaceae</taxon>
        <taxon>Pedobacter</taxon>
    </lineage>
</organism>
<keyword evidence="3" id="KW-1185">Reference proteome</keyword>